<evidence type="ECO:0000313" key="7">
    <source>
        <dbReference type="EMBL" id="SCL74122.1"/>
    </source>
</evidence>
<keyword evidence="3" id="KW-0804">Transcription</keyword>
<dbReference type="AlphaFoldDB" id="A0A1C6W6F4"/>
<name>A0A1C6W6F4_9ACTN</name>
<dbReference type="PANTHER" id="PTHR30055">
    <property type="entry name" value="HTH-TYPE TRANSCRIPTIONAL REGULATOR RUTR"/>
    <property type="match status" value="1"/>
</dbReference>
<feature type="domain" description="HTH tetR-type" evidence="5">
    <location>
        <begin position="14"/>
        <end position="74"/>
    </location>
</feature>
<dbReference type="GO" id="GO:0000976">
    <property type="term" value="F:transcription cis-regulatory region binding"/>
    <property type="evidence" value="ECO:0007669"/>
    <property type="project" value="TreeGrafter"/>
</dbReference>
<dbReference type="InterPro" id="IPR001647">
    <property type="entry name" value="HTH_TetR"/>
</dbReference>
<dbReference type="Proteomes" id="UP001334804">
    <property type="component" value="Chromosome"/>
</dbReference>
<keyword evidence="1" id="KW-0805">Transcription regulation</keyword>
<dbReference type="InterPro" id="IPR009057">
    <property type="entry name" value="Homeodomain-like_sf"/>
</dbReference>
<dbReference type="PRINTS" id="PR00455">
    <property type="entry name" value="HTHTETR"/>
</dbReference>
<proteinExistence type="predicted"/>
<dbReference type="Proteomes" id="UP000199343">
    <property type="component" value="Unassembled WGS sequence"/>
</dbReference>
<keyword evidence="2 4" id="KW-0238">DNA-binding</keyword>
<evidence type="ECO:0000313" key="8">
    <source>
        <dbReference type="EMBL" id="WSA33105.1"/>
    </source>
</evidence>
<evidence type="ECO:0000256" key="2">
    <source>
        <dbReference type="ARBA" id="ARBA00023125"/>
    </source>
</evidence>
<organism evidence="7 9">
    <name type="scientific">Micromonospora peucetia</name>
    <dbReference type="NCBI Taxonomy" id="47871"/>
    <lineage>
        <taxon>Bacteria</taxon>
        <taxon>Bacillati</taxon>
        <taxon>Actinomycetota</taxon>
        <taxon>Actinomycetes</taxon>
        <taxon>Micromonosporales</taxon>
        <taxon>Micromonosporaceae</taxon>
        <taxon>Micromonospora</taxon>
    </lineage>
</organism>
<evidence type="ECO:0000313" key="9">
    <source>
        <dbReference type="Proteomes" id="UP000199343"/>
    </source>
</evidence>
<reference evidence="7 9" key="1">
    <citation type="submission" date="2016-06" db="EMBL/GenBank/DDBJ databases">
        <authorList>
            <person name="Kjaerup R.B."/>
            <person name="Dalgaard T.S."/>
            <person name="Juul-Madsen H.R."/>
        </authorList>
    </citation>
    <scope>NUCLEOTIDE SEQUENCE [LARGE SCALE GENOMIC DNA]</scope>
    <source>
        <strain evidence="7 9">DSM 43363</strain>
    </source>
</reference>
<evidence type="ECO:0000256" key="3">
    <source>
        <dbReference type="ARBA" id="ARBA00023163"/>
    </source>
</evidence>
<dbReference type="RefSeq" id="WP_091619708.1">
    <property type="nucleotide sequence ID" value="NZ_CP109071.1"/>
</dbReference>
<dbReference type="PANTHER" id="PTHR30055:SF234">
    <property type="entry name" value="HTH-TYPE TRANSCRIPTIONAL REGULATOR BETI"/>
    <property type="match status" value="1"/>
</dbReference>
<dbReference type="EMBL" id="CP109071">
    <property type="protein sequence ID" value="WSA33105.1"/>
    <property type="molecule type" value="Genomic_DNA"/>
</dbReference>
<evidence type="ECO:0000256" key="4">
    <source>
        <dbReference type="PROSITE-ProRule" id="PRU00335"/>
    </source>
</evidence>
<protein>
    <submittedName>
        <fullName evidence="8">TetR/AcrR family transcriptional regulator</fullName>
    </submittedName>
    <submittedName>
        <fullName evidence="7">Transcriptional regulator, TetR family</fullName>
    </submittedName>
</protein>
<dbReference type="PROSITE" id="PS50977">
    <property type="entry name" value="HTH_TETR_2"/>
    <property type="match status" value="1"/>
</dbReference>
<feature type="DNA-binding region" description="H-T-H motif" evidence="4">
    <location>
        <begin position="37"/>
        <end position="56"/>
    </location>
</feature>
<evidence type="ECO:0000313" key="6">
    <source>
        <dbReference type="EMBL" id="SCL46705.1"/>
    </source>
</evidence>
<evidence type="ECO:0000259" key="5">
    <source>
        <dbReference type="PROSITE" id="PS50977"/>
    </source>
</evidence>
<gene>
    <name evidence="6" type="ORF">GA0070608_0100</name>
    <name evidence="7" type="ORF">GA0070608_6445</name>
    <name evidence="8" type="ORF">OIE14_03225</name>
</gene>
<reference evidence="9" key="2">
    <citation type="submission" date="2016-06" db="EMBL/GenBank/DDBJ databases">
        <authorList>
            <person name="Varghese N."/>
            <person name="Submissions Spin"/>
        </authorList>
    </citation>
    <scope>NUCLEOTIDE SEQUENCE [LARGE SCALE GENOMIC DNA]</scope>
    <source>
        <strain evidence="9">DSM 43363</strain>
    </source>
</reference>
<evidence type="ECO:0000256" key="1">
    <source>
        <dbReference type="ARBA" id="ARBA00023015"/>
    </source>
</evidence>
<dbReference type="GO" id="GO:0003700">
    <property type="term" value="F:DNA-binding transcription factor activity"/>
    <property type="evidence" value="ECO:0007669"/>
    <property type="project" value="TreeGrafter"/>
</dbReference>
<sequence>MSAQHVDGRRLRYQHRRPELLDAVVNYVLAHGLANLAMRPLAEAVGVSHGALLHHFGTKEALLIEVTDVLRQRLADAAGLADSSGSLADLGSWWRRSMTADRLPVYRLLFEVYAQATREPERYERFLQQAMHDALGLVQRLVLAEGCPGEQAPMVASMIVAQARGLQLDLLATNDRERVDHAFSVFIGLIDRLRQSWTGEQPPTQPR</sequence>
<dbReference type="EMBL" id="FMIC01000002">
    <property type="protein sequence ID" value="SCL74122.1"/>
    <property type="molecule type" value="Genomic_DNA"/>
</dbReference>
<keyword evidence="10" id="KW-1185">Reference proteome</keyword>
<dbReference type="InterPro" id="IPR036271">
    <property type="entry name" value="Tet_transcr_reg_TetR-rel_C_sf"/>
</dbReference>
<dbReference type="SUPFAM" id="SSF46689">
    <property type="entry name" value="Homeodomain-like"/>
    <property type="match status" value="1"/>
</dbReference>
<dbReference type="Gene3D" id="1.10.357.10">
    <property type="entry name" value="Tetracycline Repressor, domain 2"/>
    <property type="match status" value="1"/>
</dbReference>
<reference evidence="8 10" key="3">
    <citation type="submission" date="2022-10" db="EMBL/GenBank/DDBJ databases">
        <title>The complete genomes of actinobacterial strains from the NBC collection.</title>
        <authorList>
            <person name="Joergensen T.S."/>
            <person name="Alvarez Arevalo M."/>
            <person name="Sterndorff E.B."/>
            <person name="Faurdal D."/>
            <person name="Vuksanovic O."/>
            <person name="Mourched A.-S."/>
            <person name="Charusanti P."/>
            <person name="Shaw S."/>
            <person name="Blin K."/>
            <person name="Weber T."/>
        </authorList>
    </citation>
    <scope>NUCLEOTIDE SEQUENCE [LARGE SCALE GENOMIC DNA]</scope>
    <source>
        <strain evidence="8 10">NBC 01809</strain>
    </source>
</reference>
<evidence type="ECO:0000313" key="10">
    <source>
        <dbReference type="Proteomes" id="UP001334804"/>
    </source>
</evidence>
<dbReference type="Pfam" id="PF00440">
    <property type="entry name" value="TetR_N"/>
    <property type="match status" value="1"/>
</dbReference>
<dbReference type="OrthoDB" id="7505659at2"/>
<dbReference type="EMBL" id="FMIC01000002">
    <property type="protein sequence ID" value="SCL46705.1"/>
    <property type="molecule type" value="Genomic_DNA"/>
</dbReference>
<accession>A0A1C6W6F4</accession>
<dbReference type="InterPro" id="IPR050109">
    <property type="entry name" value="HTH-type_TetR-like_transc_reg"/>
</dbReference>
<dbReference type="SUPFAM" id="SSF48498">
    <property type="entry name" value="Tetracyclin repressor-like, C-terminal domain"/>
    <property type="match status" value="1"/>
</dbReference>